<evidence type="ECO:0000256" key="3">
    <source>
        <dbReference type="ARBA" id="ARBA00022629"/>
    </source>
</evidence>
<comment type="function">
    <text evidence="1">Transcriptional repressor of xylose-utilizing enzymes.</text>
</comment>
<dbReference type="InterPro" id="IPR036390">
    <property type="entry name" value="WH_DNA-bd_sf"/>
</dbReference>
<keyword evidence="3" id="KW-0119">Carbohydrate metabolism</keyword>
<dbReference type="PANTHER" id="PTHR18964">
    <property type="entry name" value="ROK (REPRESSOR, ORF, KINASE) FAMILY"/>
    <property type="match status" value="1"/>
</dbReference>
<dbReference type="Gene3D" id="1.10.10.10">
    <property type="entry name" value="Winged helix-like DNA-binding domain superfamily/Winged helix DNA-binding domain"/>
    <property type="match status" value="1"/>
</dbReference>
<dbReference type="PANTHER" id="PTHR18964:SF149">
    <property type="entry name" value="BIFUNCTIONAL UDP-N-ACETYLGLUCOSAMINE 2-EPIMERASE_N-ACETYLMANNOSAMINE KINASE"/>
    <property type="match status" value="1"/>
</dbReference>
<keyword evidence="3" id="KW-0859">Xylose metabolism</keyword>
<dbReference type="SUPFAM" id="SSF46785">
    <property type="entry name" value="Winged helix' DNA-binding domain"/>
    <property type="match status" value="1"/>
</dbReference>
<gene>
    <name evidence="4" type="ORF">ACFFK0_11070</name>
</gene>
<evidence type="ECO:0000256" key="1">
    <source>
        <dbReference type="ARBA" id="ARBA00002486"/>
    </source>
</evidence>
<dbReference type="SUPFAM" id="SSF53067">
    <property type="entry name" value="Actin-like ATPase domain"/>
    <property type="match status" value="1"/>
</dbReference>
<dbReference type="Proteomes" id="UP001589776">
    <property type="component" value="Unassembled WGS sequence"/>
</dbReference>
<dbReference type="InterPro" id="IPR043129">
    <property type="entry name" value="ATPase_NBD"/>
</dbReference>
<proteinExistence type="inferred from homology"/>
<dbReference type="InterPro" id="IPR036388">
    <property type="entry name" value="WH-like_DNA-bd_sf"/>
</dbReference>
<sequence length="316" mass="34802">MNSVRRELKQTGKMTKPQLASLTGLSVVTINALVKELVEAGELFEDDAVPSNGGRPAVTYRFNYNFRLALVVQIIEKQDHELYLAKIFNLREEILAAVEHRLQSFDMSALCSVIDDLLQQFPAVGVIGIGIPGQSVDGEIKVSGSAGMKGIRLIEEVQSRFEVPVVVENDVNAAVSGYCHREQFGEGKCVLGIYFPGTKSPGMGIFIDGKIVRGKDGMAGEIKYLPLDFLHWDALDAAEEFPEVICKMMLILNAVLAPDQIVVYSEEVDAQLLKETWDACKANYAMPSFPDIVVSASFAKDFEEGMRYLSLRELGS</sequence>
<dbReference type="EMBL" id="JBHLWN010000044">
    <property type="protein sequence ID" value="MFC0212988.1"/>
    <property type="molecule type" value="Genomic_DNA"/>
</dbReference>
<keyword evidence="5" id="KW-1185">Reference proteome</keyword>
<organism evidence="4 5">
    <name type="scientific">Paenibacillus chartarius</name>
    <dbReference type="NCBI Taxonomy" id="747481"/>
    <lineage>
        <taxon>Bacteria</taxon>
        <taxon>Bacillati</taxon>
        <taxon>Bacillota</taxon>
        <taxon>Bacilli</taxon>
        <taxon>Bacillales</taxon>
        <taxon>Paenibacillaceae</taxon>
        <taxon>Paenibacillus</taxon>
    </lineage>
</organism>
<reference evidence="4 5" key="1">
    <citation type="submission" date="2024-09" db="EMBL/GenBank/DDBJ databases">
        <authorList>
            <person name="Sun Q."/>
            <person name="Mori K."/>
        </authorList>
    </citation>
    <scope>NUCLEOTIDE SEQUENCE [LARGE SCALE GENOMIC DNA]</scope>
    <source>
        <strain evidence="4 5">CCM 7759</strain>
    </source>
</reference>
<evidence type="ECO:0000256" key="2">
    <source>
        <dbReference type="ARBA" id="ARBA00006479"/>
    </source>
</evidence>
<evidence type="ECO:0000313" key="5">
    <source>
        <dbReference type="Proteomes" id="UP001589776"/>
    </source>
</evidence>
<dbReference type="Gene3D" id="3.30.420.40">
    <property type="match status" value="2"/>
</dbReference>
<accession>A0ABV6DK48</accession>
<dbReference type="RefSeq" id="WP_377470237.1">
    <property type="nucleotide sequence ID" value="NZ_JBHLWN010000044.1"/>
</dbReference>
<dbReference type="CDD" id="cd23763">
    <property type="entry name" value="ASKHA_ATPase_ROK"/>
    <property type="match status" value="1"/>
</dbReference>
<dbReference type="Pfam" id="PF00480">
    <property type="entry name" value="ROK"/>
    <property type="match status" value="1"/>
</dbReference>
<comment type="similarity">
    <text evidence="2">Belongs to the ROK (NagC/XylR) family.</text>
</comment>
<dbReference type="InterPro" id="IPR000600">
    <property type="entry name" value="ROK"/>
</dbReference>
<protein>
    <submittedName>
        <fullName evidence="4">ROK family transcriptional regulator</fullName>
    </submittedName>
</protein>
<comment type="caution">
    <text evidence="4">The sequence shown here is derived from an EMBL/GenBank/DDBJ whole genome shotgun (WGS) entry which is preliminary data.</text>
</comment>
<evidence type="ECO:0000313" key="4">
    <source>
        <dbReference type="EMBL" id="MFC0212988.1"/>
    </source>
</evidence>
<name>A0ABV6DK48_9BACL</name>